<gene>
    <name evidence="1" type="ORF">CRG98_025695</name>
</gene>
<keyword evidence="2" id="KW-1185">Reference proteome</keyword>
<accession>A0A2I0JCC0</accession>
<dbReference type="Proteomes" id="UP000233551">
    <property type="component" value="Unassembled WGS sequence"/>
</dbReference>
<organism evidence="1 2">
    <name type="scientific">Punica granatum</name>
    <name type="common">Pomegranate</name>
    <dbReference type="NCBI Taxonomy" id="22663"/>
    <lineage>
        <taxon>Eukaryota</taxon>
        <taxon>Viridiplantae</taxon>
        <taxon>Streptophyta</taxon>
        <taxon>Embryophyta</taxon>
        <taxon>Tracheophyta</taxon>
        <taxon>Spermatophyta</taxon>
        <taxon>Magnoliopsida</taxon>
        <taxon>eudicotyledons</taxon>
        <taxon>Gunneridae</taxon>
        <taxon>Pentapetalae</taxon>
        <taxon>rosids</taxon>
        <taxon>malvids</taxon>
        <taxon>Myrtales</taxon>
        <taxon>Lythraceae</taxon>
        <taxon>Punica</taxon>
    </lineage>
</organism>
<dbReference type="OrthoDB" id="1725351at2759"/>
<dbReference type="PANTHER" id="PTHR35766">
    <property type="entry name" value="OS08G0543600 PROTEIN"/>
    <property type="match status" value="1"/>
</dbReference>
<protein>
    <submittedName>
        <fullName evidence="1">Uncharacterized protein</fullName>
    </submittedName>
</protein>
<dbReference type="PANTHER" id="PTHR35766:SF1">
    <property type="entry name" value="OS08G0543600 PROTEIN"/>
    <property type="match status" value="1"/>
</dbReference>
<sequence>MEDAAARVGDLPIPSTRRKLRAISGHVVLNSGNEELEQSFGFQSDERSIYEQDQEPPEMLQERLQVVARQREQMQQMEIEIRSQIIARAGIADIKKSFDAKVHELAKKQFHEKELSEIIDLQRTVEEKDRQLITVKRDNEAKRRQIMELQEQYRVAQETIMSKDEQLREAQEWLSRIQAIDASQLSTLQIELREHAARSREINGLQSPTIQQSELREEMEQQPVLPQISFPMESQRGKTPIHDECLVNPMAENEDREDGLDCNHFGDLGDDGHHLCRDLTYKDITKADVIGMVFDSYEAAENFYKRYALAIGFSVRKQDLRRKTNGVVVMHKWVCNREGRRRQKFLELENRQRKSRPITRVGCPATFQIHMDNAGKWIVKQAILEHNHELASPLDTCFLTDRAHIKREKRSRSS</sequence>
<dbReference type="EMBL" id="PGOL01001823">
    <property type="protein sequence ID" value="PKI53901.1"/>
    <property type="molecule type" value="Genomic_DNA"/>
</dbReference>
<dbReference type="Pfam" id="PF03101">
    <property type="entry name" value="FAR1"/>
    <property type="match status" value="1"/>
</dbReference>
<dbReference type="GeneID" id="116205806"/>
<dbReference type="AlphaFoldDB" id="A0A2I0JCC0"/>
<proteinExistence type="predicted"/>
<evidence type="ECO:0000313" key="1">
    <source>
        <dbReference type="EMBL" id="PKI53901.1"/>
    </source>
</evidence>
<reference evidence="1 2" key="1">
    <citation type="submission" date="2017-11" db="EMBL/GenBank/DDBJ databases">
        <title>De-novo sequencing of pomegranate (Punica granatum L.) genome.</title>
        <authorList>
            <person name="Akparov Z."/>
            <person name="Amiraslanov A."/>
            <person name="Hajiyeva S."/>
            <person name="Abbasov M."/>
            <person name="Kaur K."/>
            <person name="Hamwieh A."/>
            <person name="Solovyev V."/>
            <person name="Salamov A."/>
            <person name="Braich B."/>
            <person name="Kosarev P."/>
            <person name="Mahmoud A."/>
            <person name="Hajiyev E."/>
            <person name="Babayeva S."/>
            <person name="Izzatullayeva V."/>
            <person name="Mammadov A."/>
            <person name="Mammadov A."/>
            <person name="Sharifova S."/>
            <person name="Ojaghi J."/>
            <person name="Eynullazada K."/>
            <person name="Bayramov B."/>
            <person name="Abdulazimova A."/>
            <person name="Shahmuradov I."/>
        </authorList>
    </citation>
    <scope>NUCLEOTIDE SEQUENCE [LARGE SCALE GENOMIC DNA]</scope>
    <source>
        <strain evidence="2">cv. AG2017</strain>
        <tissue evidence="1">Leaf</tissue>
    </source>
</reference>
<dbReference type="STRING" id="22663.A0A2I0JCC0"/>
<comment type="caution">
    <text evidence="1">The sequence shown here is derived from an EMBL/GenBank/DDBJ whole genome shotgun (WGS) entry which is preliminary data.</text>
</comment>
<dbReference type="InterPro" id="IPR004330">
    <property type="entry name" value="FAR1_DNA_bnd_dom"/>
</dbReference>
<name>A0A2I0JCC0_PUNGR</name>
<evidence type="ECO:0000313" key="2">
    <source>
        <dbReference type="Proteomes" id="UP000233551"/>
    </source>
</evidence>